<evidence type="ECO:0000259" key="4">
    <source>
        <dbReference type="PROSITE" id="PS01031"/>
    </source>
</evidence>
<dbReference type="InterPro" id="IPR031107">
    <property type="entry name" value="Small_HSP"/>
</dbReference>
<protein>
    <submittedName>
        <fullName evidence="5">17.6 kDa class I heat shock protein 3</fullName>
    </submittedName>
</protein>
<comment type="similarity">
    <text evidence="2 3">Belongs to the small heat shock protein (HSP20) family.</text>
</comment>
<dbReference type="EMBL" id="RXIC02000020">
    <property type="protein sequence ID" value="KAB1221914.1"/>
    <property type="molecule type" value="Genomic_DNA"/>
</dbReference>
<dbReference type="InterPro" id="IPR002068">
    <property type="entry name" value="A-crystallin/Hsp20_dom"/>
</dbReference>
<sequence>MPHKGEYILTSSVGGVHPSYVLHSSTYDNMSAETFSALFGSLTCARHLASSESTWVKKEEVKVQVEDGNILQISGEREVEVVEDNDKWHRVERRRGSFIRRFRLPEDANLDEIKCSLDHAVLKVIVPKKEAEQKKNDRYIDVA</sequence>
<dbReference type="OrthoDB" id="1245404at2759"/>
<dbReference type="Gene3D" id="2.60.40.790">
    <property type="match status" value="1"/>
</dbReference>
<evidence type="ECO:0000313" key="5">
    <source>
        <dbReference type="EMBL" id="KAB1221914.1"/>
    </source>
</evidence>
<dbReference type="PANTHER" id="PTHR11527">
    <property type="entry name" value="HEAT-SHOCK PROTEIN 20 FAMILY MEMBER"/>
    <property type="match status" value="1"/>
</dbReference>
<feature type="domain" description="SHSP" evidence="4">
    <location>
        <begin position="29"/>
        <end position="143"/>
    </location>
</feature>
<dbReference type="Proteomes" id="UP000516437">
    <property type="component" value="Chromosome 2"/>
</dbReference>
<dbReference type="AlphaFoldDB" id="A0A6A1W9H1"/>
<evidence type="ECO:0000313" key="6">
    <source>
        <dbReference type="Proteomes" id="UP000516437"/>
    </source>
</evidence>
<name>A0A6A1W9H1_9ROSI</name>
<dbReference type="InterPro" id="IPR008978">
    <property type="entry name" value="HSP20-like_chaperone"/>
</dbReference>
<dbReference type="PROSITE" id="PS01031">
    <property type="entry name" value="SHSP"/>
    <property type="match status" value="1"/>
</dbReference>
<dbReference type="SUPFAM" id="SSF49764">
    <property type="entry name" value="HSP20-like chaperones"/>
    <property type="match status" value="1"/>
</dbReference>
<evidence type="ECO:0000256" key="2">
    <source>
        <dbReference type="PROSITE-ProRule" id="PRU00285"/>
    </source>
</evidence>
<proteinExistence type="inferred from homology"/>
<accession>A0A6A1W9H1</accession>
<organism evidence="5 6">
    <name type="scientific">Morella rubra</name>
    <name type="common">Chinese bayberry</name>
    <dbReference type="NCBI Taxonomy" id="262757"/>
    <lineage>
        <taxon>Eukaryota</taxon>
        <taxon>Viridiplantae</taxon>
        <taxon>Streptophyta</taxon>
        <taxon>Embryophyta</taxon>
        <taxon>Tracheophyta</taxon>
        <taxon>Spermatophyta</taxon>
        <taxon>Magnoliopsida</taxon>
        <taxon>eudicotyledons</taxon>
        <taxon>Gunneridae</taxon>
        <taxon>Pentapetalae</taxon>
        <taxon>rosids</taxon>
        <taxon>fabids</taxon>
        <taxon>Fagales</taxon>
        <taxon>Myricaceae</taxon>
        <taxon>Morella</taxon>
    </lineage>
</organism>
<comment type="caution">
    <text evidence="5">The sequence shown here is derived from an EMBL/GenBank/DDBJ whole genome shotgun (WGS) entry which is preliminary data.</text>
</comment>
<keyword evidence="1 5" id="KW-0346">Stress response</keyword>
<gene>
    <name evidence="5" type="ORF">CJ030_MR2G026730</name>
</gene>
<keyword evidence="6" id="KW-1185">Reference proteome</keyword>
<evidence type="ECO:0000256" key="3">
    <source>
        <dbReference type="RuleBase" id="RU003616"/>
    </source>
</evidence>
<evidence type="ECO:0000256" key="1">
    <source>
        <dbReference type="ARBA" id="ARBA00023016"/>
    </source>
</evidence>
<reference evidence="5 6" key="1">
    <citation type="journal article" date="2019" name="Plant Biotechnol. J.">
        <title>The red bayberry genome and genetic basis of sex determination.</title>
        <authorList>
            <person name="Jia H.M."/>
            <person name="Jia H.J."/>
            <person name="Cai Q.L."/>
            <person name="Wang Y."/>
            <person name="Zhao H.B."/>
            <person name="Yang W.F."/>
            <person name="Wang G.Y."/>
            <person name="Li Y.H."/>
            <person name="Zhan D.L."/>
            <person name="Shen Y.T."/>
            <person name="Niu Q.F."/>
            <person name="Chang L."/>
            <person name="Qiu J."/>
            <person name="Zhao L."/>
            <person name="Xie H.B."/>
            <person name="Fu W.Y."/>
            <person name="Jin J."/>
            <person name="Li X.W."/>
            <person name="Jiao Y."/>
            <person name="Zhou C.C."/>
            <person name="Tu T."/>
            <person name="Chai C.Y."/>
            <person name="Gao J.L."/>
            <person name="Fan L.J."/>
            <person name="van de Weg E."/>
            <person name="Wang J.Y."/>
            <person name="Gao Z.S."/>
        </authorList>
    </citation>
    <scope>NUCLEOTIDE SEQUENCE [LARGE SCALE GENOMIC DNA]</scope>
    <source>
        <tissue evidence="5">Leaves</tissue>
    </source>
</reference>
<dbReference type="Pfam" id="PF00011">
    <property type="entry name" value="HSP20"/>
    <property type="match status" value="1"/>
</dbReference>